<reference evidence="4" key="1">
    <citation type="submission" date="2013-12" db="EMBL/GenBank/DDBJ databases">
        <title>The Genome Sequence of Aphanomyces astaci APO3.</title>
        <authorList>
            <consortium name="The Broad Institute Genomics Platform"/>
            <person name="Russ C."/>
            <person name="Tyler B."/>
            <person name="van West P."/>
            <person name="Dieguez-Uribeondo J."/>
            <person name="Young S.K."/>
            <person name="Zeng Q."/>
            <person name="Gargeya S."/>
            <person name="Fitzgerald M."/>
            <person name="Abouelleil A."/>
            <person name="Alvarado L."/>
            <person name="Chapman S.B."/>
            <person name="Gainer-Dewar J."/>
            <person name="Goldberg J."/>
            <person name="Griggs A."/>
            <person name="Gujja S."/>
            <person name="Hansen M."/>
            <person name="Howarth C."/>
            <person name="Imamovic A."/>
            <person name="Ireland A."/>
            <person name="Larimer J."/>
            <person name="McCowan C."/>
            <person name="Murphy C."/>
            <person name="Pearson M."/>
            <person name="Poon T.W."/>
            <person name="Priest M."/>
            <person name="Roberts A."/>
            <person name="Saif S."/>
            <person name="Shea T."/>
            <person name="Sykes S."/>
            <person name="Wortman J."/>
            <person name="Nusbaum C."/>
            <person name="Birren B."/>
        </authorList>
    </citation>
    <scope>NUCLEOTIDE SEQUENCE [LARGE SCALE GENOMIC DNA]</scope>
    <source>
        <strain evidence="4">APO3</strain>
    </source>
</reference>
<dbReference type="Gene3D" id="2.10.25.10">
    <property type="entry name" value="Laminin"/>
    <property type="match status" value="1"/>
</dbReference>
<comment type="caution">
    <text evidence="1">Lacks conserved residue(s) required for the propagation of feature annotation.</text>
</comment>
<accession>W4FD76</accession>
<name>W4FD76_APHAT</name>
<gene>
    <name evidence="4" type="ORF">H257_17828</name>
</gene>
<evidence type="ECO:0000259" key="3">
    <source>
        <dbReference type="PROSITE" id="PS50026"/>
    </source>
</evidence>
<dbReference type="GeneID" id="20819824"/>
<dbReference type="VEuPathDB" id="FungiDB:H257_17828"/>
<feature type="domain" description="EGF-like" evidence="3">
    <location>
        <begin position="1600"/>
        <end position="1632"/>
    </location>
</feature>
<dbReference type="OrthoDB" id="75434at2759"/>
<dbReference type="InterPro" id="IPR000742">
    <property type="entry name" value="EGF"/>
</dbReference>
<evidence type="ECO:0000313" key="4">
    <source>
        <dbReference type="EMBL" id="ETV65430.1"/>
    </source>
</evidence>
<evidence type="ECO:0000256" key="1">
    <source>
        <dbReference type="PROSITE-ProRule" id="PRU00076"/>
    </source>
</evidence>
<keyword evidence="1" id="KW-1015">Disulfide bond</keyword>
<dbReference type="PROSITE" id="PS00022">
    <property type="entry name" value="EGF_1"/>
    <property type="match status" value="1"/>
</dbReference>
<proteinExistence type="predicted"/>
<organism evidence="4">
    <name type="scientific">Aphanomyces astaci</name>
    <name type="common">Crayfish plague agent</name>
    <dbReference type="NCBI Taxonomy" id="112090"/>
    <lineage>
        <taxon>Eukaryota</taxon>
        <taxon>Sar</taxon>
        <taxon>Stramenopiles</taxon>
        <taxon>Oomycota</taxon>
        <taxon>Saprolegniomycetes</taxon>
        <taxon>Saprolegniales</taxon>
        <taxon>Verrucalvaceae</taxon>
        <taxon>Aphanomyces</taxon>
    </lineage>
</organism>
<sequence>MTTPCSATAFSPLSLNASQALASDNYAAIYCAAIAANATLRDPGCDKYVNQTLGFNIPTVTNACDYSIKVVAVNLPQLNSLKFAIFTCRFADPMGARASPTPQYHFTNPVDAMSPSTKAQLSTESSIALGALYDNHTSGLYSLRDLQLSDFFPFVDSDLIVNGGPVSLPNQLGRLVVTQDGSIDAPDDCRSRNFTESLVTLPPSRNPLQWALKATLMRLKYLAINNDDPSISDFATIAPDDLIVDSAVPLDGVLQFAYVVGQSYKDSEGVVTDVPAVSCSPAGSSQTCLVVEDAIKTGGVRIHIQDQLFDNSCSDTTCPYTVSKCKLVPISPKPVALTGPAIRATSSNIVADIQHLSDTASPDETTQAALQVAMAASSEVFSDTVSLFWGVVTTGTKPKMMKNVPNYCGVKRVFNSTINPLWLSNPCCNSDLAEFMCCLPQDVPHGTINVITGLNKEVVDANCPLNADLMFSFLNGAYVGLTSAQDAVNALDMAHSTDAQSIVDSLQRLCDAAIMNATSQTCQTDDDCAVCSQSQCQIDPITLTGTCTVPYDNLVGCTIECIRDSMDPLMLRYLKHDWNLTSANSDQDFAMAFVSVATDVGCAGPLAKSDDIGTTKPMLVCNATCQISHMCDDTEYQFYLRRNLHNPRLDFSVASTCTNNGGRSVCATYLPNGNCQSYQCTFDTIQTDCKAEAHCISQCQLPLTAGGCTIVNGNWYTDVSGTGRCCPPDANFHAATLTTLAVCTYQQPNAPVLAYQVHDPLCCAANNGTWFMVDDSTGSCCFGRIITIQNKGVSQLACQTSVNGWDVATCMSSCARFHTSCNACKRQSAAASVDGGACCAMQTVVANQTACLSKTSCNNKQVANNHCNDPTPFCAKCSGKDCVSVTKPPTCLIEVQKPSDCPAAGGTWNPSLKQCMSGKTTITASDCFIRPDLCPSVTNFTSFYTVVPLYPRRTTRCLFGCYLPSLSKTSCLANTKYTWDGTHGNGSGICVGRRNAIKTLASCTTEGGVFLNATKSYFPGAFATQDQCDQGKCIGSPSNDGWSSSQCLNLTFGTCSVPCSACTSQSLPFSQQDQGGCVSSDVTYCTSINATATTPCVVSDATTAVACAALSSTEWVSCSQFLTPSTCGNVTDVVASLLTCGWTTQNCPTHAKCSAQGSCNDIDNMRMQCLDLDWPFGDTCVGTIQLNVTNSKGISLTRNQVKQCQVCHRINGVCVQAVQANRLCPVELSHPMGCRVSGVWDTAVCGVLGGTWYTRSTTEAECSSYKQCRERGVDRVSKKNATECTKCKGVMAPLFKWTPGRWSGPSVESYTWNADGTHLTPVNQWKTSISQPKLAKALVRPLARRLANVQSQKALLMYNAMTDVLATLACACGADASTSCFQPPTNGSKVAETTVYCGLDAAVDTGFGSASVSTNCSAPLQRRRLATGDGTSDTTTLAWFAFPLATFTMFSLSPQCNSSELSPLVVQSPQRVTYGQLLGPGQGFTVTSGQSTSATLCLSLSPNVHSWDALFDTVDVATYASGMFTPLNLLTFLPSPENQLCIAAAPNTTYFPIKRANISGLDTLVCSPSCSNDASICVFNTTAQATQCLCRCGSSGATCATLACPSNCSNAGVCNLGGTCTCNAGADGPACDQVITLPPSSTSPTRTSTSGSSTPSDTPTTSTSTASSPTPTPANTSPTSTVDTSAPSNATTTTSPPVATTDVPVTTRTTTPPPTTTKSDAPRPHTSVNVGSLVIVAILICILT</sequence>
<feature type="region of interest" description="Disordered" evidence="2">
    <location>
        <begin position="1637"/>
        <end position="1726"/>
    </location>
</feature>
<dbReference type="SMART" id="SM00181">
    <property type="entry name" value="EGF"/>
    <property type="match status" value="2"/>
</dbReference>
<feature type="compositionally biased region" description="Low complexity" evidence="2">
    <location>
        <begin position="1637"/>
        <end position="1710"/>
    </location>
</feature>
<dbReference type="PROSITE" id="PS50026">
    <property type="entry name" value="EGF_3"/>
    <property type="match status" value="1"/>
</dbReference>
<feature type="non-terminal residue" evidence="4">
    <location>
        <position position="1"/>
    </location>
</feature>
<dbReference type="EMBL" id="KI913235">
    <property type="protein sequence ID" value="ETV65430.1"/>
    <property type="molecule type" value="Genomic_DNA"/>
</dbReference>
<protein>
    <recommendedName>
        <fullName evidence="3">EGF-like domain-containing protein</fullName>
    </recommendedName>
</protein>
<feature type="disulfide bond" evidence="1">
    <location>
        <begin position="1622"/>
        <end position="1631"/>
    </location>
</feature>
<feature type="disulfide bond" evidence="1">
    <location>
        <begin position="1604"/>
        <end position="1614"/>
    </location>
</feature>
<keyword evidence="1" id="KW-0245">EGF-like domain</keyword>
<dbReference type="RefSeq" id="XP_009845073.1">
    <property type="nucleotide sequence ID" value="XM_009846771.1"/>
</dbReference>
<evidence type="ECO:0000256" key="2">
    <source>
        <dbReference type="SAM" id="MobiDB-lite"/>
    </source>
</evidence>